<gene>
    <name evidence="2" type="ORF">HNQ03_002799</name>
</gene>
<comment type="caution">
    <text evidence="2">The sequence shown here is derived from an EMBL/GenBank/DDBJ whole genome shotgun (WGS) entry which is preliminary data.</text>
</comment>
<accession>A0A8J8K9D4</accession>
<organism evidence="2 3">
    <name type="scientific">Frigoriflavimonas asaccharolytica</name>
    <dbReference type="NCBI Taxonomy" id="2735899"/>
    <lineage>
        <taxon>Bacteria</taxon>
        <taxon>Pseudomonadati</taxon>
        <taxon>Bacteroidota</taxon>
        <taxon>Flavobacteriia</taxon>
        <taxon>Flavobacteriales</taxon>
        <taxon>Weeksellaceae</taxon>
        <taxon>Frigoriflavimonas</taxon>
    </lineage>
</organism>
<sequence length="276" mass="30136">MKNLIVKVGLVSMFLISLNCSRNEVVAEPEHFGKNSIENFQSKPECEITVNQDNPYNFVGQIHNEILYDYLVENDDNVENVDSLIFKVEKIAFDNSNFQNYNNSNYTSPNSAALTYGASDFVNGYSNVIGNMAISSAAKTKMSELVDYFFDKVNNNTEPSYADVNLFLNNFENSIIVGPNSFTTEEKKVLFSAVATAKYSNCFWYNYLNIASQSEAKGEGGRKWFHWLIIGVSDALGAAVAAIPAAGAPPVGGAIIVSGAVAASGLAYTMTSPKNK</sequence>
<keyword evidence="3" id="KW-1185">Reference proteome</keyword>
<dbReference type="RefSeq" id="WP_173780254.1">
    <property type="nucleotide sequence ID" value="NZ_JABSNO010000026.1"/>
</dbReference>
<keyword evidence="1" id="KW-1133">Transmembrane helix</keyword>
<evidence type="ECO:0000256" key="1">
    <source>
        <dbReference type="SAM" id="Phobius"/>
    </source>
</evidence>
<dbReference type="AlphaFoldDB" id="A0A8J8K9D4"/>
<dbReference type="Proteomes" id="UP000610746">
    <property type="component" value="Unassembled WGS sequence"/>
</dbReference>
<proteinExistence type="predicted"/>
<evidence type="ECO:0000313" key="2">
    <source>
        <dbReference type="EMBL" id="NRS93708.1"/>
    </source>
</evidence>
<reference evidence="2" key="1">
    <citation type="submission" date="2020-05" db="EMBL/GenBank/DDBJ databases">
        <title>Genomic Encyclopedia of Type Strains, Phase IV (KMG-V): Genome sequencing to study the core and pangenomes of soil and plant-associated prokaryotes.</title>
        <authorList>
            <person name="Whitman W."/>
        </authorList>
    </citation>
    <scope>NUCLEOTIDE SEQUENCE</scope>
    <source>
        <strain evidence="2">16F</strain>
    </source>
</reference>
<protein>
    <submittedName>
        <fullName evidence="2">Uncharacterized protein</fullName>
    </submittedName>
</protein>
<dbReference type="EMBL" id="JABSNO010000026">
    <property type="protein sequence ID" value="NRS93708.1"/>
    <property type="molecule type" value="Genomic_DNA"/>
</dbReference>
<keyword evidence="1" id="KW-0472">Membrane</keyword>
<name>A0A8J8K9D4_9FLAO</name>
<keyword evidence="1" id="KW-0812">Transmembrane</keyword>
<feature type="transmembrane region" description="Helical" evidence="1">
    <location>
        <begin position="251"/>
        <end position="270"/>
    </location>
</feature>
<feature type="transmembrane region" description="Helical" evidence="1">
    <location>
        <begin position="224"/>
        <end position="245"/>
    </location>
</feature>
<evidence type="ECO:0000313" key="3">
    <source>
        <dbReference type="Proteomes" id="UP000610746"/>
    </source>
</evidence>